<dbReference type="HOGENOM" id="CLU_007127_0_0_0"/>
<keyword evidence="4 12" id="KW-1003">Cell membrane</keyword>
<protein>
    <recommendedName>
        <fullName evidence="12">Magnesium transport protein CorA</fullName>
    </recommendedName>
</protein>
<dbReference type="GO" id="GO:0005886">
    <property type="term" value="C:plasma membrane"/>
    <property type="evidence" value="ECO:0007669"/>
    <property type="project" value="UniProtKB-SubCell"/>
</dbReference>
<evidence type="ECO:0000256" key="12">
    <source>
        <dbReference type="RuleBase" id="RU362010"/>
    </source>
</evidence>
<evidence type="ECO:0000313" key="13">
    <source>
        <dbReference type="EMBL" id="ADI13224.1"/>
    </source>
</evidence>
<organism evidence="13 14">
    <name type="scientific">Truepera radiovictrix (strain DSM 17093 / CIP 108686 / LMG 22925 / RQ-24)</name>
    <dbReference type="NCBI Taxonomy" id="649638"/>
    <lineage>
        <taxon>Bacteria</taxon>
        <taxon>Thermotogati</taxon>
        <taxon>Deinococcota</taxon>
        <taxon>Deinococci</taxon>
        <taxon>Trueperales</taxon>
        <taxon>Trueperaceae</taxon>
        <taxon>Truepera</taxon>
    </lineage>
</organism>
<dbReference type="PANTHER" id="PTHR46494:SF1">
    <property type="entry name" value="CORA FAMILY METAL ION TRANSPORTER (EUROFUNG)"/>
    <property type="match status" value="1"/>
</dbReference>
<feature type="transmembrane region" description="Helical" evidence="12">
    <location>
        <begin position="275"/>
        <end position="294"/>
    </location>
</feature>
<dbReference type="SUPFAM" id="SSF144083">
    <property type="entry name" value="Magnesium transport protein CorA, transmembrane region"/>
    <property type="match status" value="1"/>
</dbReference>
<sequence>MADPAPLTPHPEPALAPHPNIRVKDLSACADAPWCGQRHGVWIDLENPTREQVAALQESFSFNPLALEDALATEHWSRFERYPEHLFLIFRTLAEPGALTERTEEIDLFWFPQQRALITFRHEPVGYLEAVWQELDRFAERTPVEVLYTLLQRGTDTFFTFLDELEDRTDALERRAFEDHGGGRRESPLYQEVFTLRRTMIAARRHASSARENVAQLSRHASELSPEGALYLRDVADHLARVYDGLDTARDVLTGLLEVYLNIENQRLNEVMRTLTTVSTVFLPLTFLAGVWGMNFQYEPEFAWRYGYLFAWATFVTIGGSLLVFFKRKGWW</sequence>
<evidence type="ECO:0000256" key="1">
    <source>
        <dbReference type="ARBA" id="ARBA00004651"/>
    </source>
</evidence>
<comment type="function">
    <text evidence="11">Mediates influx of magnesium ions. Alternates between open and closed states. Activated by low cytoplasmic Mg(2+) levels. Inactive when cytoplasmic Mg(2+) levels are high.</text>
</comment>
<dbReference type="PANTHER" id="PTHR46494">
    <property type="entry name" value="CORA FAMILY METAL ION TRANSPORTER (EUROFUNG)"/>
    <property type="match status" value="1"/>
</dbReference>
<evidence type="ECO:0000256" key="7">
    <source>
        <dbReference type="ARBA" id="ARBA00022989"/>
    </source>
</evidence>
<evidence type="ECO:0000313" key="14">
    <source>
        <dbReference type="Proteomes" id="UP000000379"/>
    </source>
</evidence>
<keyword evidence="7 12" id="KW-1133">Transmembrane helix</keyword>
<dbReference type="Gene3D" id="3.30.460.20">
    <property type="entry name" value="CorA soluble domain-like"/>
    <property type="match status" value="1"/>
</dbReference>
<dbReference type="GO" id="GO:0050897">
    <property type="term" value="F:cobalt ion binding"/>
    <property type="evidence" value="ECO:0007669"/>
    <property type="project" value="TreeGrafter"/>
</dbReference>
<dbReference type="EMBL" id="CP002049">
    <property type="protein sequence ID" value="ADI13224.1"/>
    <property type="molecule type" value="Genomic_DNA"/>
</dbReference>
<dbReference type="InterPro" id="IPR004488">
    <property type="entry name" value="Mg/Co-transport_prot_CorA"/>
</dbReference>
<keyword evidence="3 12" id="KW-0813">Transport</keyword>
<reference evidence="13 14" key="2">
    <citation type="journal article" date="2011" name="Stand. Genomic Sci.">
        <title>Complete genome sequence of Truepera radiovictrix type strain (RQ-24).</title>
        <authorList>
            <person name="Ivanova N."/>
            <person name="Rohde C."/>
            <person name="Munk C."/>
            <person name="Nolan M."/>
            <person name="Lucas S."/>
            <person name="Del Rio T.G."/>
            <person name="Tice H."/>
            <person name="Deshpande S."/>
            <person name="Cheng J.F."/>
            <person name="Tapia R."/>
            <person name="Han C."/>
            <person name="Goodwin L."/>
            <person name="Pitluck S."/>
            <person name="Liolios K."/>
            <person name="Mavromatis K."/>
            <person name="Mikhailova N."/>
            <person name="Pati A."/>
            <person name="Chen A."/>
            <person name="Palaniappan K."/>
            <person name="Land M."/>
            <person name="Hauser L."/>
            <person name="Chang Y.J."/>
            <person name="Jeffries C.D."/>
            <person name="Brambilla E."/>
            <person name="Rohde M."/>
            <person name="Goker M."/>
            <person name="Tindall B.J."/>
            <person name="Woyke T."/>
            <person name="Bristow J."/>
            <person name="Eisen J.A."/>
            <person name="Markowitz V."/>
            <person name="Hugenholtz P."/>
            <person name="Kyrpides N.C."/>
            <person name="Klenk H.P."/>
            <person name="Lapidus A."/>
        </authorList>
    </citation>
    <scope>NUCLEOTIDE SEQUENCE [LARGE SCALE GENOMIC DNA]</scope>
    <source>
        <strain evidence="14">DSM 17093 / CIP 108686 / LMG 22925 / RQ-24</strain>
    </source>
</reference>
<dbReference type="GO" id="GO:0000287">
    <property type="term" value="F:magnesium ion binding"/>
    <property type="evidence" value="ECO:0007669"/>
    <property type="project" value="TreeGrafter"/>
</dbReference>
<evidence type="ECO:0000256" key="4">
    <source>
        <dbReference type="ARBA" id="ARBA00022475"/>
    </source>
</evidence>
<dbReference type="Gene3D" id="1.20.58.340">
    <property type="entry name" value="Magnesium transport protein CorA, transmembrane region"/>
    <property type="match status" value="2"/>
</dbReference>
<dbReference type="Proteomes" id="UP000000379">
    <property type="component" value="Chromosome"/>
</dbReference>
<dbReference type="RefSeq" id="WP_013176604.1">
    <property type="nucleotide sequence ID" value="NC_014221.1"/>
</dbReference>
<dbReference type="GO" id="GO:0015087">
    <property type="term" value="F:cobalt ion transmembrane transporter activity"/>
    <property type="evidence" value="ECO:0007669"/>
    <property type="project" value="UniProtKB-UniRule"/>
</dbReference>
<dbReference type="KEGG" id="tra:Trad_0081"/>
<evidence type="ECO:0000256" key="3">
    <source>
        <dbReference type="ARBA" id="ARBA00022448"/>
    </source>
</evidence>
<evidence type="ECO:0000256" key="10">
    <source>
        <dbReference type="ARBA" id="ARBA00034269"/>
    </source>
</evidence>
<proteinExistence type="inferred from homology"/>
<dbReference type="AlphaFoldDB" id="D7CXA0"/>
<dbReference type="GO" id="GO:0015095">
    <property type="term" value="F:magnesium ion transmembrane transporter activity"/>
    <property type="evidence" value="ECO:0007669"/>
    <property type="project" value="UniProtKB-UniRule"/>
</dbReference>
<dbReference type="OrthoDB" id="9803416at2"/>
<dbReference type="SUPFAM" id="SSF143865">
    <property type="entry name" value="CorA soluble domain-like"/>
    <property type="match status" value="1"/>
</dbReference>
<dbReference type="FunFam" id="1.20.58.340:FF:000004">
    <property type="entry name" value="Magnesium transport protein CorA"/>
    <property type="match status" value="1"/>
</dbReference>
<dbReference type="eggNOG" id="COG0598">
    <property type="taxonomic scope" value="Bacteria"/>
</dbReference>
<gene>
    <name evidence="12" type="primary">corA</name>
    <name evidence="13" type="ordered locus">Trad_0081</name>
</gene>
<dbReference type="NCBIfam" id="TIGR00383">
    <property type="entry name" value="corA"/>
    <property type="match status" value="1"/>
</dbReference>
<dbReference type="InterPro" id="IPR045863">
    <property type="entry name" value="CorA_TM1_TM2"/>
</dbReference>
<evidence type="ECO:0000256" key="6">
    <source>
        <dbReference type="ARBA" id="ARBA00022842"/>
    </source>
</evidence>
<comment type="catalytic activity">
    <reaction evidence="10">
        <text>Mg(2+)(in) = Mg(2+)(out)</text>
        <dbReference type="Rhea" id="RHEA:29827"/>
        <dbReference type="ChEBI" id="CHEBI:18420"/>
    </reaction>
</comment>
<comment type="subcellular location">
    <subcellularLocation>
        <location evidence="1">Cell membrane</location>
        <topology evidence="1">Multi-pass membrane protein</topology>
    </subcellularLocation>
    <subcellularLocation>
        <location evidence="12">Membrane</location>
        <topology evidence="12">Multi-pass membrane protein</topology>
    </subcellularLocation>
</comment>
<feature type="transmembrane region" description="Helical" evidence="12">
    <location>
        <begin position="306"/>
        <end position="326"/>
    </location>
</feature>
<keyword evidence="9 12" id="KW-0472">Membrane</keyword>
<keyword evidence="5 12" id="KW-0812">Transmembrane</keyword>
<comment type="similarity">
    <text evidence="2 12">Belongs to the CorA metal ion transporter (MIT) (TC 1.A.35) family.</text>
</comment>
<dbReference type="InterPro" id="IPR002523">
    <property type="entry name" value="MgTranspt_CorA/ZnTranspt_ZntB"/>
</dbReference>
<evidence type="ECO:0000256" key="11">
    <source>
        <dbReference type="ARBA" id="ARBA00045497"/>
    </source>
</evidence>
<keyword evidence="8 12" id="KW-0406">Ion transport</keyword>
<accession>D7CXA0</accession>
<keyword evidence="6 12" id="KW-0460">Magnesium</keyword>
<dbReference type="InterPro" id="IPR045861">
    <property type="entry name" value="CorA_cytoplasmic_dom"/>
</dbReference>
<name>D7CXA0_TRURR</name>
<dbReference type="STRING" id="649638.Trad_0081"/>
<evidence type="ECO:0000256" key="5">
    <source>
        <dbReference type="ARBA" id="ARBA00022692"/>
    </source>
</evidence>
<evidence type="ECO:0000256" key="9">
    <source>
        <dbReference type="ARBA" id="ARBA00023136"/>
    </source>
</evidence>
<keyword evidence="14" id="KW-1185">Reference proteome</keyword>
<dbReference type="CDD" id="cd12822">
    <property type="entry name" value="TmCorA-like"/>
    <property type="match status" value="1"/>
</dbReference>
<dbReference type="Pfam" id="PF01544">
    <property type="entry name" value="CorA"/>
    <property type="match status" value="1"/>
</dbReference>
<reference evidence="14" key="1">
    <citation type="submission" date="2010-05" db="EMBL/GenBank/DDBJ databases">
        <title>The complete genome of Truepera radiovictris DSM 17093.</title>
        <authorList>
            <consortium name="US DOE Joint Genome Institute (JGI-PGF)"/>
            <person name="Lucas S."/>
            <person name="Copeland A."/>
            <person name="Lapidus A."/>
            <person name="Glavina del Rio T."/>
            <person name="Dalin E."/>
            <person name="Tice H."/>
            <person name="Bruce D."/>
            <person name="Goodwin L."/>
            <person name="Pitluck S."/>
            <person name="Kyrpides N."/>
            <person name="Mavromatis K."/>
            <person name="Ovchinnikova G."/>
            <person name="Munk A.C."/>
            <person name="Detter J.C."/>
            <person name="Han C."/>
            <person name="Tapia R."/>
            <person name="Land M."/>
            <person name="Hauser L."/>
            <person name="Markowitz V."/>
            <person name="Cheng J.-F."/>
            <person name="Hugenholtz P."/>
            <person name="Woyke T."/>
            <person name="Wu D."/>
            <person name="Tindall B."/>
            <person name="Pomrenke H.G."/>
            <person name="Brambilla E."/>
            <person name="Klenk H.-P."/>
            <person name="Eisen J.A."/>
        </authorList>
    </citation>
    <scope>NUCLEOTIDE SEQUENCE [LARGE SCALE GENOMIC DNA]</scope>
    <source>
        <strain evidence="14">DSM 17093 / CIP 108686 / LMG 22925 / RQ-24</strain>
    </source>
</reference>
<evidence type="ECO:0000256" key="2">
    <source>
        <dbReference type="ARBA" id="ARBA00009765"/>
    </source>
</evidence>
<evidence type="ECO:0000256" key="8">
    <source>
        <dbReference type="ARBA" id="ARBA00023065"/>
    </source>
</evidence>